<dbReference type="InterPro" id="IPR011701">
    <property type="entry name" value="MFS"/>
</dbReference>
<dbReference type="Gene3D" id="1.20.1250.20">
    <property type="entry name" value="MFS general substrate transporter like domains"/>
    <property type="match status" value="1"/>
</dbReference>
<dbReference type="PROSITE" id="PS50850">
    <property type="entry name" value="MFS"/>
    <property type="match status" value="1"/>
</dbReference>
<organism evidence="8 9">
    <name type="scientific">Sphaeroforma arctica JP610</name>
    <dbReference type="NCBI Taxonomy" id="667725"/>
    <lineage>
        <taxon>Eukaryota</taxon>
        <taxon>Ichthyosporea</taxon>
        <taxon>Ichthyophonida</taxon>
        <taxon>Sphaeroforma</taxon>
    </lineage>
</organism>
<proteinExistence type="predicted"/>
<dbReference type="GO" id="GO:0022857">
    <property type="term" value="F:transmembrane transporter activity"/>
    <property type="evidence" value="ECO:0007669"/>
    <property type="project" value="InterPro"/>
</dbReference>
<dbReference type="InterPro" id="IPR036259">
    <property type="entry name" value="MFS_trans_sf"/>
</dbReference>
<feature type="transmembrane region" description="Helical" evidence="6">
    <location>
        <begin position="104"/>
        <end position="122"/>
    </location>
</feature>
<dbReference type="SUPFAM" id="SSF103473">
    <property type="entry name" value="MFS general substrate transporter"/>
    <property type="match status" value="1"/>
</dbReference>
<dbReference type="Proteomes" id="UP000054560">
    <property type="component" value="Unassembled WGS sequence"/>
</dbReference>
<gene>
    <name evidence="8" type="ORF">SARC_09298</name>
</gene>
<evidence type="ECO:0000256" key="6">
    <source>
        <dbReference type="SAM" id="Phobius"/>
    </source>
</evidence>
<feature type="transmembrane region" description="Helical" evidence="6">
    <location>
        <begin position="75"/>
        <end position="97"/>
    </location>
</feature>
<evidence type="ECO:0000259" key="7">
    <source>
        <dbReference type="PROSITE" id="PS50850"/>
    </source>
</evidence>
<sequence length="218" mass="23451">MNDGPHSERQPLLESSKAQDAEEEKTLGSIYSHPNVSLMWVLLAAMFFTAIPISIPAPFFPKFAADECGLSPEEIGWCFSVFPLTSLIMSPIIPYMIGIMGRSNLLASAVALSAVSTVAFGLGTTLPTFLISRMVMGVACSAAMTCCTATLALVFNEHPGEVFGLVEMTFGGAFMIGPPIGGALYVFFGEFWAPFVFTTMPALVIIPLGKRMIRCVYK</sequence>
<dbReference type="InterPro" id="IPR050930">
    <property type="entry name" value="MFS_Vesicular_Transporter"/>
</dbReference>
<feature type="transmembrane region" description="Helical" evidence="6">
    <location>
        <begin position="36"/>
        <end position="55"/>
    </location>
</feature>
<keyword evidence="3 6" id="KW-0812">Transmembrane</keyword>
<dbReference type="PANTHER" id="PTHR23506">
    <property type="entry name" value="GH10249P"/>
    <property type="match status" value="1"/>
</dbReference>
<feature type="transmembrane region" description="Helical" evidence="6">
    <location>
        <begin position="191"/>
        <end position="209"/>
    </location>
</feature>
<dbReference type="PANTHER" id="PTHR23506:SF23">
    <property type="entry name" value="GH10249P"/>
    <property type="match status" value="1"/>
</dbReference>
<keyword evidence="9" id="KW-1185">Reference proteome</keyword>
<dbReference type="InterPro" id="IPR020846">
    <property type="entry name" value="MFS_dom"/>
</dbReference>
<dbReference type="GeneID" id="25909802"/>
<dbReference type="EMBL" id="KQ242525">
    <property type="protein sequence ID" value="KNC78270.1"/>
    <property type="molecule type" value="Genomic_DNA"/>
</dbReference>
<reference evidence="8 9" key="1">
    <citation type="submission" date="2011-02" db="EMBL/GenBank/DDBJ databases">
        <title>The Genome Sequence of Sphaeroforma arctica JP610.</title>
        <authorList>
            <consortium name="The Broad Institute Genome Sequencing Platform"/>
            <person name="Russ C."/>
            <person name="Cuomo C."/>
            <person name="Young S.K."/>
            <person name="Zeng Q."/>
            <person name="Gargeya S."/>
            <person name="Alvarado L."/>
            <person name="Berlin A."/>
            <person name="Chapman S.B."/>
            <person name="Chen Z."/>
            <person name="Freedman E."/>
            <person name="Gellesch M."/>
            <person name="Goldberg J."/>
            <person name="Griggs A."/>
            <person name="Gujja S."/>
            <person name="Heilman E."/>
            <person name="Heiman D."/>
            <person name="Howarth C."/>
            <person name="Mehta T."/>
            <person name="Neiman D."/>
            <person name="Pearson M."/>
            <person name="Roberts A."/>
            <person name="Saif S."/>
            <person name="Shea T."/>
            <person name="Shenoy N."/>
            <person name="Sisk P."/>
            <person name="Stolte C."/>
            <person name="Sykes S."/>
            <person name="White J."/>
            <person name="Yandava C."/>
            <person name="Burger G."/>
            <person name="Gray M.W."/>
            <person name="Holland P.W.H."/>
            <person name="King N."/>
            <person name="Lang F.B.F."/>
            <person name="Roger A.J."/>
            <person name="Ruiz-Trillo I."/>
            <person name="Haas B."/>
            <person name="Nusbaum C."/>
            <person name="Birren B."/>
        </authorList>
    </citation>
    <scope>NUCLEOTIDE SEQUENCE [LARGE SCALE GENOMIC DNA]</scope>
    <source>
        <strain evidence="8 9">JP610</strain>
    </source>
</reference>
<dbReference type="Pfam" id="PF07690">
    <property type="entry name" value="MFS_1"/>
    <property type="match status" value="1"/>
</dbReference>
<comment type="subcellular location">
    <subcellularLocation>
        <location evidence="1">Membrane</location>
        <topology evidence="1">Multi-pass membrane protein</topology>
    </subcellularLocation>
</comment>
<dbReference type="STRING" id="667725.A0A0L0FNA0"/>
<feature type="transmembrane region" description="Helical" evidence="6">
    <location>
        <begin position="162"/>
        <end position="185"/>
    </location>
</feature>
<keyword evidence="2" id="KW-0813">Transport</keyword>
<evidence type="ECO:0000313" key="9">
    <source>
        <dbReference type="Proteomes" id="UP000054560"/>
    </source>
</evidence>
<evidence type="ECO:0000256" key="5">
    <source>
        <dbReference type="ARBA" id="ARBA00023136"/>
    </source>
</evidence>
<keyword evidence="4 6" id="KW-1133">Transmembrane helix</keyword>
<evidence type="ECO:0000256" key="3">
    <source>
        <dbReference type="ARBA" id="ARBA00022692"/>
    </source>
</evidence>
<feature type="transmembrane region" description="Helical" evidence="6">
    <location>
        <begin position="134"/>
        <end position="155"/>
    </location>
</feature>
<protein>
    <recommendedName>
        <fullName evidence="7">Major facilitator superfamily (MFS) profile domain-containing protein</fullName>
    </recommendedName>
</protein>
<keyword evidence="5 6" id="KW-0472">Membrane</keyword>
<evidence type="ECO:0000256" key="4">
    <source>
        <dbReference type="ARBA" id="ARBA00022989"/>
    </source>
</evidence>
<dbReference type="AlphaFoldDB" id="A0A0L0FNA0"/>
<feature type="domain" description="Major facilitator superfamily (MFS) profile" evidence="7">
    <location>
        <begin position="38"/>
        <end position="218"/>
    </location>
</feature>
<dbReference type="GO" id="GO:0016020">
    <property type="term" value="C:membrane"/>
    <property type="evidence" value="ECO:0007669"/>
    <property type="project" value="UniProtKB-SubCell"/>
</dbReference>
<evidence type="ECO:0000256" key="1">
    <source>
        <dbReference type="ARBA" id="ARBA00004141"/>
    </source>
</evidence>
<name>A0A0L0FNA0_9EUKA</name>
<dbReference type="RefSeq" id="XP_014152172.1">
    <property type="nucleotide sequence ID" value="XM_014296697.1"/>
</dbReference>
<evidence type="ECO:0000313" key="8">
    <source>
        <dbReference type="EMBL" id="KNC78270.1"/>
    </source>
</evidence>
<accession>A0A0L0FNA0</accession>
<evidence type="ECO:0000256" key="2">
    <source>
        <dbReference type="ARBA" id="ARBA00022448"/>
    </source>
</evidence>
<dbReference type="eggNOG" id="KOG3764">
    <property type="taxonomic scope" value="Eukaryota"/>
</dbReference>